<reference evidence="2 3" key="1">
    <citation type="submission" date="2019-03" db="EMBL/GenBank/DDBJ databases">
        <title>Genomic Encyclopedia of Type Strains, Phase III (KMG-III): the genomes of soil and plant-associated and newly described type strains.</title>
        <authorList>
            <person name="Whitman W."/>
        </authorList>
    </citation>
    <scope>NUCLEOTIDE SEQUENCE [LARGE SCALE GENOMIC DNA]</scope>
    <source>
        <strain evidence="2 3">VKM Ac-2575</strain>
    </source>
</reference>
<proteinExistence type="predicted"/>
<dbReference type="EMBL" id="SOCE01000003">
    <property type="protein sequence ID" value="TDU82587.1"/>
    <property type="molecule type" value="Genomic_DNA"/>
</dbReference>
<feature type="region of interest" description="Disordered" evidence="1">
    <location>
        <begin position="24"/>
        <end position="72"/>
    </location>
</feature>
<evidence type="ECO:0000313" key="3">
    <source>
        <dbReference type="Proteomes" id="UP000295151"/>
    </source>
</evidence>
<gene>
    <name evidence="2" type="ORF">EV138_7482</name>
</gene>
<sequence>MTNPFDEETDAAKDALDLDGEFDAAKRSGGDVELKGKSGGDVEAKSGGDVEVGGDDPEESGGDVEAPPAGGN</sequence>
<dbReference type="RefSeq" id="WP_133985455.1">
    <property type="nucleotide sequence ID" value="NZ_SOCE01000003.1"/>
</dbReference>
<dbReference type="OrthoDB" id="3831331at2"/>
<accession>A0A4R7SW01</accession>
<comment type="caution">
    <text evidence="2">The sequence shown here is derived from an EMBL/GenBank/DDBJ whole genome shotgun (WGS) entry which is preliminary data.</text>
</comment>
<keyword evidence="3" id="KW-1185">Reference proteome</keyword>
<dbReference type="Proteomes" id="UP000295151">
    <property type="component" value="Unassembled WGS sequence"/>
</dbReference>
<feature type="compositionally biased region" description="Acidic residues" evidence="1">
    <location>
        <begin position="52"/>
        <end position="62"/>
    </location>
</feature>
<evidence type="ECO:0000256" key="1">
    <source>
        <dbReference type="SAM" id="MobiDB-lite"/>
    </source>
</evidence>
<dbReference type="AlphaFoldDB" id="A0A4R7SW01"/>
<name>A0A4R7SW01_9ACTN</name>
<evidence type="ECO:0000313" key="2">
    <source>
        <dbReference type="EMBL" id="TDU82587.1"/>
    </source>
</evidence>
<feature type="compositionally biased region" description="Basic and acidic residues" evidence="1">
    <location>
        <begin position="24"/>
        <end position="48"/>
    </location>
</feature>
<protein>
    <submittedName>
        <fullName evidence="2">Uncharacterized protein</fullName>
    </submittedName>
</protein>
<organism evidence="2 3">
    <name type="scientific">Kribbella voronezhensis</name>
    <dbReference type="NCBI Taxonomy" id="2512212"/>
    <lineage>
        <taxon>Bacteria</taxon>
        <taxon>Bacillati</taxon>
        <taxon>Actinomycetota</taxon>
        <taxon>Actinomycetes</taxon>
        <taxon>Propionibacteriales</taxon>
        <taxon>Kribbellaceae</taxon>
        <taxon>Kribbella</taxon>
    </lineage>
</organism>